<protein>
    <submittedName>
        <fullName evidence="4">PAS domain S-box-containing protein/diguanylate cyclase (GGDEF) domain-containing protein</fullName>
    </submittedName>
</protein>
<reference evidence="5" key="1">
    <citation type="submission" date="2016-09" db="EMBL/GenBank/DDBJ databases">
        <authorList>
            <person name="Varghese N."/>
            <person name="Submissions S."/>
        </authorList>
    </citation>
    <scope>NUCLEOTIDE SEQUENCE [LARGE SCALE GENOMIC DNA]</scope>
    <source>
        <strain evidence="5">JS23</strain>
    </source>
</reference>
<dbReference type="Pfam" id="PF00563">
    <property type="entry name" value="EAL"/>
    <property type="match status" value="1"/>
</dbReference>
<dbReference type="SUPFAM" id="SSF141868">
    <property type="entry name" value="EAL domain-like"/>
    <property type="match status" value="1"/>
</dbReference>
<dbReference type="OrthoDB" id="9813903at2"/>
<dbReference type="Pfam" id="PF08448">
    <property type="entry name" value="PAS_4"/>
    <property type="match status" value="1"/>
</dbReference>
<dbReference type="PROSITE" id="PS50883">
    <property type="entry name" value="EAL"/>
    <property type="match status" value="1"/>
</dbReference>
<evidence type="ECO:0000259" key="1">
    <source>
        <dbReference type="PROSITE" id="PS50112"/>
    </source>
</evidence>
<dbReference type="SMART" id="SM00065">
    <property type="entry name" value="GAF"/>
    <property type="match status" value="1"/>
</dbReference>
<gene>
    <name evidence="4" type="ORF">SAMN05216551_10661</name>
</gene>
<dbReference type="SUPFAM" id="SSF55073">
    <property type="entry name" value="Nucleotide cyclase"/>
    <property type="match status" value="1"/>
</dbReference>
<dbReference type="InterPro" id="IPR029016">
    <property type="entry name" value="GAF-like_dom_sf"/>
</dbReference>
<dbReference type="SUPFAM" id="SSF55785">
    <property type="entry name" value="PYP-like sensor domain (PAS domain)"/>
    <property type="match status" value="1"/>
</dbReference>
<dbReference type="AlphaFoldDB" id="A0A1H2PQS5"/>
<dbReference type="CDD" id="cd00130">
    <property type="entry name" value="PAS"/>
    <property type="match status" value="1"/>
</dbReference>
<dbReference type="SMART" id="SM00091">
    <property type="entry name" value="PAS"/>
    <property type="match status" value="1"/>
</dbReference>
<dbReference type="SMART" id="SM00052">
    <property type="entry name" value="EAL"/>
    <property type="match status" value="1"/>
</dbReference>
<dbReference type="PROSITE" id="PS50112">
    <property type="entry name" value="PAS"/>
    <property type="match status" value="1"/>
</dbReference>
<dbReference type="Proteomes" id="UP000243719">
    <property type="component" value="Unassembled WGS sequence"/>
</dbReference>
<feature type="domain" description="PAS" evidence="1">
    <location>
        <begin position="174"/>
        <end position="219"/>
    </location>
</feature>
<accession>A0A1H2PQS5</accession>
<evidence type="ECO:0000259" key="2">
    <source>
        <dbReference type="PROSITE" id="PS50883"/>
    </source>
</evidence>
<organism evidence="4 5">
    <name type="scientific">Chitinasiproducens palmae</name>
    <dbReference type="NCBI Taxonomy" id="1770053"/>
    <lineage>
        <taxon>Bacteria</taxon>
        <taxon>Pseudomonadati</taxon>
        <taxon>Pseudomonadota</taxon>
        <taxon>Betaproteobacteria</taxon>
        <taxon>Burkholderiales</taxon>
        <taxon>Burkholderiaceae</taxon>
        <taxon>Chitinasiproducens</taxon>
    </lineage>
</organism>
<dbReference type="InterPro" id="IPR029787">
    <property type="entry name" value="Nucleotide_cyclase"/>
</dbReference>
<evidence type="ECO:0000313" key="4">
    <source>
        <dbReference type="EMBL" id="SDV48784.1"/>
    </source>
</evidence>
<name>A0A1H2PQS5_9BURK</name>
<dbReference type="InterPro" id="IPR043128">
    <property type="entry name" value="Rev_trsase/Diguanyl_cyclase"/>
</dbReference>
<dbReference type="CDD" id="cd01948">
    <property type="entry name" value="EAL"/>
    <property type="match status" value="1"/>
</dbReference>
<dbReference type="InterPro" id="IPR000014">
    <property type="entry name" value="PAS"/>
</dbReference>
<dbReference type="SUPFAM" id="SSF55781">
    <property type="entry name" value="GAF domain-like"/>
    <property type="match status" value="1"/>
</dbReference>
<dbReference type="InterPro" id="IPR052155">
    <property type="entry name" value="Biofilm_reg_signaling"/>
</dbReference>
<evidence type="ECO:0000313" key="5">
    <source>
        <dbReference type="Proteomes" id="UP000243719"/>
    </source>
</evidence>
<dbReference type="InterPro" id="IPR035965">
    <property type="entry name" value="PAS-like_dom_sf"/>
</dbReference>
<evidence type="ECO:0000259" key="3">
    <source>
        <dbReference type="PROSITE" id="PS50887"/>
    </source>
</evidence>
<dbReference type="RefSeq" id="WP_091908166.1">
    <property type="nucleotide sequence ID" value="NZ_FNLO01000006.1"/>
</dbReference>
<dbReference type="Gene3D" id="3.20.20.450">
    <property type="entry name" value="EAL domain"/>
    <property type="match status" value="1"/>
</dbReference>
<dbReference type="CDD" id="cd01949">
    <property type="entry name" value="GGDEF"/>
    <property type="match status" value="1"/>
</dbReference>
<dbReference type="Gene3D" id="3.30.450.40">
    <property type="match status" value="1"/>
</dbReference>
<dbReference type="STRING" id="1770053.SAMN05216551_10661"/>
<dbReference type="InterPro" id="IPR001633">
    <property type="entry name" value="EAL_dom"/>
</dbReference>
<dbReference type="InterPro" id="IPR013656">
    <property type="entry name" value="PAS_4"/>
</dbReference>
<dbReference type="NCBIfam" id="TIGR00254">
    <property type="entry name" value="GGDEF"/>
    <property type="match status" value="1"/>
</dbReference>
<dbReference type="PROSITE" id="PS50887">
    <property type="entry name" value="GGDEF"/>
    <property type="match status" value="1"/>
</dbReference>
<dbReference type="SMART" id="SM00267">
    <property type="entry name" value="GGDEF"/>
    <property type="match status" value="1"/>
</dbReference>
<keyword evidence="5" id="KW-1185">Reference proteome</keyword>
<dbReference type="PANTHER" id="PTHR44757:SF2">
    <property type="entry name" value="BIOFILM ARCHITECTURE MAINTENANCE PROTEIN MBAA"/>
    <property type="match status" value="1"/>
</dbReference>
<dbReference type="Pfam" id="PF00990">
    <property type="entry name" value="GGDEF"/>
    <property type="match status" value="1"/>
</dbReference>
<dbReference type="InterPro" id="IPR003018">
    <property type="entry name" value="GAF"/>
</dbReference>
<dbReference type="PANTHER" id="PTHR44757">
    <property type="entry name" value="DIGUANYLATE CYCLASE DGCP"/>
    <property type="match status" value="1"/>
</dbReference>
<dbReference type="EMBL" id="FNLO01000006">
    <property type="protein sequence ID" value="SDV48784.1"/>
    <property type="molecule type" value="Genomic_DNA"/>
</dbReference>
<dbReference type="Gene3D" id="3.30.70.270">
    <property type="match status" value="1"/>
</dbReference>
<proteinExistence type="predicted"/>
<dbReference type="InterPro" id="IPR035919">
    <property type="entry name" value="EAL_sf"/>
</dbReference>
<dbReference type="Gene3D" id="3.30.450.20">
    <property type="entry name" value="PAS domain"/>
    <property type="match status" value="1"/>
</dbReference>
<feature type="domain" description="GGDEF" evidence="3">
    <location>
        <begin position="329"/>
        <end position="461"/>
    </location>
</feature>
<dbReference type="InterPro" id="IPR000160">
    <property type="entry name" value="GGDEF_dom"/>
</dbReference>
<feature type="domain" description="EAL" evidence="2">
    <location>
        <begin position="470"/>
        <end position="723"/>
    </location>
</feature>
<sequence length="727" mass="79285">MTTALPYPLPDDEARRLEALRAYAMLDTAASEDFDRLVRLATHLFSVPIALVSLVDAERQFFKARAGLDVCETSRDVSFCAHALVSDDVLFVPDALLDPRFSTNPLVLGPPHIRFYAGQPLVTPDGARLGTVCLIDTLPHAGFSEAERGNLRDLAALVMDRMEVHRVNRVNELQRIRFATLADNAPDAVVCWDAQARIVFWNPAAEAMFGRRASEVLGRAGEAIVAPASRAAFEAGWQHLQECPEAVRSEQALELLGLRADGSEFPAEIFLSAWPECGAQCIAAFVRDVTGLREKEARLFQLASLDPLTDLPNRGAWQMSLEEALVRGEPATVLLVDLDGFKEINDTLGHPAGDAVLKEVASRLSAICDGAVTVARLGGDEFVAQLAGSGESRARLTAKRLIAELSRPISLARHTVRIGASVGIAFAPAHGASVQDVLGAADLALYRAKASGGGRYEFFVPAIREVAVARREFERQLKLAFERGEFELHYQPQFSIGERRLIGAEALMRWRHPERGLLAPAAFIEILGKKPSAAAVGEWALRTACQQAVRWRDSVPGFRISVNLFEAQLRAGTLLSVVRRALADTTLAPSALELELVENILIRDDPSTLRLLRELRNLGVGLAFDDYGTGFASLSLLKRYPVSRLKIDRSFVREAARNPADAAVVRAIVYLGRSFGLEVIAEGVESEAQLAFLVENQCAEAQGYLFGRPLPADEFTQRFITAGAAPN</sequence>
<dbReference type="NCBIfam" id="TIGR00229">
    <property type="entry name" value="sensory_box"/>
    <property type="match status" value="1"/>
</dbReference>